<dbReference type="Proteomes" id="UP001465668">
    <property type="component" value="Unassembled WGS sequence"/>
</dbReference>
<sequence>MQIPVPALLLILAMLTTPSIAQRRRLGDQQAAFMVDGAVSQTDIPNIGEEAMVESVIPSNAIRPPTPPTPQAMPAKLILPIAALLYSSSPGPKKCRGTPIFRLNIPKGAGIATPQGPTCYNVTSAPQAECGTFTANMEDGCQARVFGEQGCTGFTNIAVFMEELRPVGGIIRSIEVQCGMKSSQPAPLALNLPPVQKPAGSPSGG</sequence>
<dbReference type="EMBL" id="JARVKM010000046">
    <property type="protein sequence ID" value="KAK9773867.1"/>
    <property type="molecule type" value="Genomic_DNA"/>
</dbReference>
<accession>A0ABR2XJE5</accession>
<proteinExistence type="predicted"/>
<name>A0ABR2XJE5_9PEZI</name>
<reference evidence="2 3" key="1">
    <citation type="submission" date="2024-02" db="EMBL/GenBank/DDBJ databases">
        <title>First draft genome assembly of two strains of Seiridium cardinale.</title>
        <authorList>
            <person name="Emiliani G."/>
            <person name="Scali E."/>
        </authorList>
    </citation>
    <scope>NUCLEOTIDE SEQUENCE [LARGE SCALE GENOMIC DNA]</scope>
    <source>
        <strain evidence="2 3">BM-138-000479</strain>
    </source>
</reference>
<gene>
    <name evidence="2" type="ORF">SCAR479_09508</name>
</gene>
<evidence type="ECO:0000313" key="2">
    <source>
        <dbReference type="EMBL" id="KAK9773867.1"/>
    </source>
</evidence>
<keyword evidence="3" id="KW-1185">Reference proteome</keyword>
<organism evidence="2 3">
    <name type="scientific">Seiridium cardinale</name>
    <dbReference type="NCBI Taxonomy" id="138064"/>
    <lineage>
        <taxon>Eukaryota</taxon>
        <taxon>Fungi</taxon>
        <taxon>Dikarya</taxon>
        <taxon>Ascomycota</taxon>
        <taxon>Pezizomycotina</taxon>
        <taxon>Sordariomycetes</taxon>
        <taxon>Xylariomycetidae</taxon>
        <taxon>Amphisphaeriales</taxon>
        <taxon>Sporocadaceae</taxon>
        <taxon>Seiridium</taxon>
    </lineage>
</organism>
<protein>
    <submittedName>
        <fullName evidence="2">Uncharacterized protein</fullName>
    </submittedName>
</protein>
<evidence type="ECO:0000256" key="1">
    <source>
        <dbReference type="SAM" id="SignalP"/>
    </source>
</evidence>
<evidence type="ECO:0000313" key="3">
    <source>
        <dbReference type="Proteomes" id="UP001465668"/>
    </source>
</evidence>
<comment type="caution">
    <text evidence="2">The sequence shown here is derived from an EMBL/GenBank/DDBJ whole genome shotgun (WGS) entry which is preliminary data.</text>
</comment>
<feature type="chain" id="PRO_5047168347" evidence="1">
    <location>
        <begin position="22"/>
        <end position="205"/>
    </location>
</feature>
<keyword evidence="1" id="KW-0732">Signal</keyword>
<feature type="signal peptide" evidence="1">
    <location>
        <begin position="1"/>
        <end position="21"/>
    </location>
</feature>